<dbReference type="Pfam" id="PF04545">
    <property type="entry name" value="Sigma70_r4"/>
    <property type="match status" value="1"/>
</dbReference>
<dbReference type="PANTHER" id="PTHR43133">
    <property type="entry name" value="RNA POLYMERASE ECF-TYPE SIGMA FACTO"/>
    <property type="match status" value="1"/>
</dbReference>
<dbReference type="GO" id="GO:0006352">
    <property type="term" value="P:DNA-templated transcription initiation"/>
    <property type="evidence" value="ECO:0007669"/>
    <property type="project" value="InterPro"/>
</dbReference>
<comment type="similarity">
    <text evidence="1">Belongs to the sigma-70 factor family. ECF subfamily.</text>
</comment>
<evidence type="ECO:0000256" key="5">
    <source>
        <dbReference type="ARBA" id="ARBA00023163"/>
    </source>
</evidence>
<evidence type="ECO:0000313" key="8">
    <source>
        <dbReference type="EMBL" id="SNR84261.1"/>
    </source>
</evidence>
<evidence type="ECO:0000313" key="9">
    <source>
        <dbReference type="Proteomes" id="UP000198348"/>
    </source>
</evidence>
<protein>
    <submittedName>
        <fullName evidence="8">RNA polymerase sigma-70 factor, ECF subfamily</fullName>
    </submittedName>
</protein>
<keyword evidence="4" id="KW-0238">DNA-binding</keyword>
<feature type="domain" description="RNA polymerase sigma-70 region 4" evidence="7">
    <location>
        <begin position="126"/>
        <end position="173"/>
    </location>
</feature>
<gene>
    <name evidence="8" type="ORF">SAMN06265360_12253</name>
</gene>
<dbReference type="PANTHER" id="PTHR43133:SF57">
    <property type="entry name" value="RNA POLYMERASE SIGMA-70 FACTOR"/>
    <property type="match status" value="1"/>
</dbReference>
<keyword evidence="5" id="KW-0804">Transcription</keyword>
<evidence type="ECO:0000256" key="1">
    <source>
        <dbReference type="ARBA" id="ARBA00010641"/>
    </source>
</evidence>
<dbReference type="InterPro" id="IPR014284">
    <property type="entry name" value="RNA_pol_sigma-70_dom"/>
</dbReference>
<dbReference type="AlphaFoldDB" id="A0A238ZMI6"/>
<dbReference type="Pfam" id="PF04542">
    <property type="entry name" value="Sigma70_r2"/>
    <property type="match status" value="1"/>
</dbReference>
<dbReference type="EMBL" id="FZNW01000022">
    <property type="protein sequence ID" value="SNR84261.1"/>
    <property type="molecule type" value="Genomic_DNA"/>
</dbReference>
<evidence type="ECO:0000256" key="2">
    <source>
        <dbReference type="ARBA" id="ARBA00023015"/>
    </source>
</evidence>
<proteinExistence type="inferred from homology"/>
<keyword evidence="9" id="KW-1185">Reference proteome</keyword>
<dbReference type="InterPro" id="IPR013324">
    <property type="entry name" value="RNA_pol_sigma_r3/r4-like"/>
</dbReference>
<sequence length="194" mass="22005">MTAVTPVRLAALRARAPDAIADIYRSHRESVYNFLRSHLRDHTTAEDLTSETFLRAIRGARQLRDGTDYLGPWLIRIARNLLFDHVKSARSRFETVSEPTDVDVRPDLDPVQVTIHKTERESLLAALDELNPDQCSCLALRFLHDHTVSETAAAMDRTSAAVRSLQYRASRNLAEIIAARRNEQCAHANGRYDR</sequence>
<dbReference type="InterPro" id="IPR036388">
    <property type="entry name" value="WH-like_DNA-bd_sf"/>
</dbReference>
<dbReference type="InterPro" id="IPR013325">
    <property type="entry name" value="RNA_pol_sigma_r2"/>
</dbReference>
<dbReference type="NCBIfam" id="TIGR02937">
    <property type="entry name" value="sigma70-ECF"/>
    <property type="match status" value="1"/>
</dbReference>
<keyword evidence="2" id="KW-0805">Transcription regulation</keyword>
<dbReference type="CDD" id="cd06171">
    <property type="entry name" value="Sigma70_r4"/>
    <property type="match status" value="1"/>
</dbReference>
<dbReference type="GO" id="GO:0003677">
    <property type="term" value="F:DNA binding"/>
    <property type="evidence" value="ECO:0007669"/>
    <property type="project" value="UniProtKB-KW"/>
</dbReference>
<accession>A0A238ZMI6</accession>
<feature type="domain" description="RNA polymerase sigma-70 region 2" evidence="6">
    <location>
        <begin position="23"/>
        <end position="90"/>
    </location>
</feature>
<dbReference type="RefSeq" id="WP_089303036.1">
    <property type="nucleotide sequence ID" value="NZ_FZNW01000022.1"/>
</dbReference>
<keyword evidence="3" id="KW-0731">Sigma factor</keyword>
<evidence type="ECO:0000259" key="6">
    <source>
        <dbReference type="Pfam" id="PF04542"/>
    </source>
</evidence>
<dbReference type="InterPro" id="IPR007630">
    <property type="entry name" value="RNA_pol_sigma70_r4"/>
</dbReference>
<reference evidence="9" key="1">
    <citation type="submission" date="2017-06" db="EMBL/GenBank/DDBJ databases">
        <authorList>
            <person name="Varghese N."/>
            <person name="Submissions S."/>
        </authorList>
    </citation>
    <scope>NUCLEOTIDE SEQUENCE [LARGE SCALE GENOMIC DNA]</scope>
    <source>
        <strain evidence="9">DSM 45207</strain>
    </source>
</reference>
<dbReference type="SUPFAM" id="SSF88946">
    <property type="entry name" value="Sigma2 domain of RNA polymerase sigma factors"/>
    <property type="match status" value="1"/>
</dbReference>
<dbReference type="InterPro" id="IPR007627">
    <property type="entry name" value="RNA_pol_sigma70_r2"/>
</dbReference>
<dbReference type="Gene3D" id="1.10.1740.10">
    <property type="match status" value="1"/>
</dbReference>
<evidence type="ECO:0000256" key="4">
    <source>
        <dbReference type="ARBA" id="ARBA00023125"/>
    </source>
</evidence>
<dbReference type="GO" id="GO:0016987">
    <property type="term" value="F:sigma factor activity"/>
    <property type="evidence" value="ECO:0007669"/>
    <property type="project" value="UniProtKB-KW"/>
</dbReference>
<evidence type="ECO:0000256" key="3">
    <source>
        <dbReference type="ARBA" id="ARBA00023082"/>
    </source>
</evidence>
<name>A0A238ZMI6_9PSEU</name>
<evidence type="ECO:0000259" key="7">
    <source>
        <dbReference type="Pfam" id="PF04545"/>
    </source>
</evidence>
<dbReference type="Proteomes" id="UP000198348">
    <property type="component" value="Unassembled WGS sequence"/>
</dbReference>
<dbReference type="InterPro" id="IPR039425">
    <property type="entry name" value="RNA_pol_sigma-70-like"/>
</dbReference>
<dbReference type="SUPFAM" id="SSF88659">
    <property type="entry name" value="Sigma3 and sigma4 domains of RNA polymerase sigma factors"/>
    <property type="match status" value="1"/>
</dbReference>
<organism evidence="8 9">
    <name type="scientific">Haloechinothrix alba</name>
    <dbReference type="NCBI Taxonomy" id="664784"/>
    <lineage>
        <taxon>Bacteria</taxon>
        <taxon>Bacillati</taxon>
        <taxon>Actinomycetota</taxon>
        <taxon>Actinomycetes</taxon>
        <taxon>Pseudonocardiales</taxon>
        <taxon>Pseudonocardiaceae</taxon>
        <taxon>Haloechinothrix</taxon>
    </lineage>
</organism>
<dbReference type="Gene3D" id="1.10.10.10">
    <property type="entry name" value="Winged helix-like DNA-binding domain superfamily/Winged helix DNA-binding domain"/>
    <property type="match status" value="1"/>
</dbReference>